<dbReference type="STRING" id="43678.OJAG_33930"/>
<evidence type="ECO:0000313" key="4">
    <source>
        <dbReference type="Proteomes" id="UP000076447"/>
    </source>
</evidence>
<protein>
    <submittedName>
        <fullName evidence="3">Chondroitin synthase</fullName>
    </submittedName>
</protein>
<evidence type="ECO:0000259" key="2">
    <source>
        <dbReference type="Pfam" id="PF00535"/>
    </source>
</evidence>
<dbReference type="PANTHER" id="PTHR43685">
    <property type="entry name" value="GLYCOSYLTRANSFERASE"/>
    <property type="match status" value="1"/>
</dbReference>
<dbReference type="InterPro" id="IPR001173">
    <property type="entry name" value="Glyco_trans_2-like"/>
</dbReference>
<dbReference type="InterPro" id="IPR050834">
    <property type="entry name" value="Glycosyltransf_2"/>
</dbReference>
<evidence type="ECO:0000256" key="1">
    <source>
        <dbReference type="SAM" id="Phobius"/>
    </source>
</evidence>
<dbReference type="SUPFAM" id="SSF53448">
    <property type="entry name" value="Nucleotide-diphospho-sugar transferases"/>
    <property type="match status" value="1"/>
</dbReference>
<sequence>MTAIPATAPLPPAPALTALSVVVPVYNEQAWIRRSLTAILESGDRAGLPLDVVVVDDGSTDSTAAVVQEIAAHDPRVRLVGQANAGRMAARLTGAGAAHHPWMLLLDARVIVDPDALRWLVEQAPDLPEARVWCGHVEVDTRGNLPAAFWDALARVGWRSYLREPRVLSFGGEDFDRYPKGTGCLLIERDYFAQLAESFESLYDVQHLASDDTRLLRTAATERRIWLAPDFRFTYHGKSGWSGFRRQALFRGTTFVDSYLGQSTPLTVALLSATGIGFALVATAMLKPVVGLPAIALAWAAVPVAVGAAGGRRRHVVAAAVMTPPFVALFGAGVLRGYALAARSALRARSARTS</sequence>
<accession>A0A163Q8Y7</accession>
<feature type="transmembrane region" description="Helical" evidence="1">
    <location>
        <begin position="316"/>
        <end position="339"/>
    </location>
</feature>
<keyword evidence="1" id="KW-1133">Transmembrane helix</keyword>
<dbReference type="Proteomes" id="UP000076447">
    <property type="component" value="Unassembled WGS sequence"/>
</dbReference>
<dbReference type="PATRIC" id="fig|43678.3.peg.3557"/>
<dbReference type="InterPro" id="IPR029044">
    <property type="entry name" value="Nucleotide-diphossugar_trans"/>
</dbReference>
<name>A0A163Q8Y7_9CELL</name>
<dbReference type="OrthoDB" id="3672893at2"/>
<proteinExistence type="predicted"/>
<reference evidence="3 4" key="1">
    <citation type="submission" date="2016-01" db="EMBL/GenBank/DDBJ databases">
        <title>Genome sequence of Oerskovia enterophila VJag, an agar and cellulose degrading bacterium.</title>
        <authorList>
            <person name="Poehlein A."/>
            <person name="Jag V."/>
            <person name="Bengelsdorf F."/>
            <person name="Duerre P."/>
            <person name="Daniel R."/>
        </authorList>
    </citation>
    <scope>NUCLEOTIDE SEQUENCE [LARGE SCALE GENOMIC DNA]</scope>
    <source>
        <strain evidence="3 4">VJag</strain>
    </source>
</reference>
<dbReference type="AlphaFoldDB" id="A0A163Q8Y7"/>
<organism evidence="3 4">
    <name type="scientific">Oerskovia enterophila</name>
    <dbReference type="NCBI Taxonomy" id="43678"/>
    <lineage>
        <taxon>Bacteria</taxon>
        <taxon>Bacillati</taxon>
        <taxon>Actinomycetota</taxon>
        <taxon>Actinomycetes</taxon>
        <taxon>Micrococcales</taxon>
        <taxon>Cellulomonadaceae</taxon>
        <taxon>Oerskovia</taxon>
    </lineage>
</organism>
<dbReference type="RefSeq" id="WP_082849186.1">
    <property type="nucleotide sequence ID" value="NZ_LRIE01000083.1"/>
</dbReference>
<feature type="domain" description="Glycosyltransferase 2-like" evidence="2">
    <location>
        <begin position="20"/>
        <end position="140"/>
    </location>
</feature>
<keyword evidence="1" id="KW-0472">Membrane</keyword>
<dbReference type="PANTHER" id="PTHR43685:SF2">
    <property type="entry name" value="GLYCOSYLTRANSFERASE 2-LIKE DOMAIN-CONTAINING PROTEIN"/>
    <property type="match status" value="1"/>
</dbReference>
<dbReference type="EMBL" id="LRIE01000083">
    <property type="protein sequence ID" value="KZM33909.1"/>
    <property type="molecule type" value="Genomic_DNA"/>
</dbReference>
<comment type="caution">
    <text evidence="3">The sequence shown here is derived from an EMBL/GenBank/DDBJ whole genome shotgun (WGS) entry which is preliminary data.</text>
</comment>
<keyword evidence="1" id="KW-0812">Transmembrane</keyword>
<dbReference type="Gene3D" id="3.90.550.10">
    <property type="entry name" value="Spore Coat Polysaccharide Biosynthesis Protein SpsA, Chain A"/>
    <property type="match status" value="1"/>
</dbReference>
<dbReference type="Pfam" id="PF00535">
    <property type="entry name" value="Glycos_transf_2"/>
    <property type="match status" value="1"/>
</dbReference>
<dbReference type="CDD" id="cd00761">
    <property type="entry name" value="Glyco_tranf_GTA_type"/>
    <property type="match status" value="1"/>
</dbReference>
<feature type="transmembrane region" description="Helical" evidence="1">
    <location>
        <begin position="264"/>
        <end position="282"/>
    </location>
</feature>
<gene>
    <name evidence="3" type="primary">kfoC</name>
    <name evidence="3" type="ORF">OJAG_33930</name>
</gene>
<evidence type="ECO:0000313" key="3">
    <source>
        <dbReference type="EMBL" id="KZM33909.1"/>
    </source>
</evidence>
<feature type="transmembrane region" description="Helical" evidence="1">
    <location>
        <begin position="289"/>
        <end position="310"/>
    </location>
</feature>